<dbReference type="InterPro" id="IPR043128">
    <property type="entry name" value="Rev_trsase/Diguanyl_cyclase"/>
</dbReference>
<dbReference type="GO" id="GO:0003964">
    <property type="term" value="F:RNA-directed DNA polymerase activity"/>
    <property type="evidence" value="ECO:0007669"/>
    <property type="project" value="UniProtKB-KW"/>
</dbReference>
<dbReference type="PANTHER" id="PTHR34047">
    <property type="entry name" value="NUCLEAR INTRON MATURASE 1, MITOCHONDRIAL-RELATED"/>
    <property type="match status" value="1"/>
</dbReference>
<dbReference type="SUPFAM" id="SSF56672">
    <property type="entry name" value="DNA/RNA polymerases"/>
    <property type="match status" value="1"/>
</dbReference>
<keyword evidence="3" id="KW-0695">RNA-directed DNA polymerase</keyword>
<dbReference type="RefSeq" id="WP_090966234.1">
    <property type="nucleotide sequence ID" value="NZ_FOOA01000026.1"/>
</dbReference>
<dbReference type="Gene3D" id="3.30.70.270">
    <property type="match status" value="1"/>
</dbReference>
<accession>A0A7W6FW78</accession>
<dbReference type="InterPro" id="IPR051083">
    <property type="entry name" value="GrpII_Intron_Splice-Mob/Def"/>
</dbReference>
<proteinExistence type="inferred from homology"/>
<feature type="domain" description="Reverse transcriptase" evidence="2">
    <location>
        <begin position="47"/>
        <end position="296"/>
    </location>
</feature>
<dbReference type="Pfam" id="PF00078">
    <property type="entry name" value="RVT_1"/>
    <property type="match status" value="1"/>
</dbReference>
<comment type="similarity">
    <text evidence="1">Belongs to the bacterial reverse transcriptase family.</text>
</comment>
<evidence type="ECO:0000256" key="1">
    <source>
        <dbReference type="ARBA" id="ARBA00034120"/>
    </source>
</evidence>
<dbReference type="InterPro" id="IPR043502">
    <property type="entry name" value="DNA/RNA_pol_sf"/>
</dbReference>
<sequence>MKRVQSKATLHKAWRVIQENAQTSTSLDVREEVDKFAADPQKNINQLSGQLSAGSFRFPEAKGIPVAKKNADGTKSAKFRPLVLASLRSRIVQRAVLEALDTVSGLKPYFHNPHSFGGIQKQKDGLAAVPAAVQAVLTAIGNGATHVAFADIRAFFTKIPKPHVTEIIATVTGDPEFMALFADAIKLELSNMAELKEKAQAFPIESIGVAQGNSLSPLLGNILLHDFDRQMNEGDCVCIRYIDDFIILAPSAAAAKARMKLAIGILAKFGMTLSEEKSTTEPLRVSDQFDWLGIEFNNGLLRPSKKAISKLELNVQKRFNESAKGMRETKPGGPIARKHSLVATLNRTDSIIRGWGKHYRFCNDEALFARIDAKMARLVGAFLGEYRDIKNRRDAKDAASLLGIDELARQKRQPLIWPSQGKKPQAGYTLPSASITAAPLPITGAIWDEIIAEALTADVADPDAPRWE</sequence>
<gene>
    <name evidence="3" type="ORF">GGR05_004209</name>
</gene>
<dbReference type="OrthoDB" id="9793236at2"/>
<reference evidence="3 4" key="1">
    <citation type="submission" date="2020-08" db="EMBL/GenBank/DDBJ databases">
        <title>Genomic Encyclopedia of Type Strains, Phase IV (KMG-IV): sequencing the most valuable type-strain genomes for metagenomic binning, comparative biology and taxonomic classification.</title>
        <authorList>
            <person name="Goeker M."/>
        </authorList>
    </citation>
    <scope>NUCLEOTIDE SEQUENCE [LARGE SCALE GENOMIC DNA]</scope>
    <source>
        <strain evidence="3 4">DSM 25024</strain>
    </source>
</reference>
<evidence type="ECO:0000259" key="2">
    <source>
        <dbReference type="PROSITE" id="PS50878"/>
    </source>
</evidence>
<dbReference type="AlphaFoldDB" id="A0A7W6FW78"/>
<keyword evidence="4" id="KW-1185">Reference proteome</keyword>
<dbReference type="EMBL" id="JACIDO010000016">
    <property type="protein sequence ID" value="MBB3938039.1"/>
    <property type="molecule type" value="Genomic_DNA"/>
</dbReference>
<comment type="caution">
    <text evidence="3">The sequence shown here is derived from an EMBL/GenBank/DDBJ whole genome shotgun (WGS) entry which is preliminary data.</text>
</comment>
<evidence type="ECO:0000313" key="3">
    <source>
        <dbReference type="EMBL" id="MBB3938039.1"/>
    </source>
</evidence>
<name>A0A7W6FW78_9HYPH</name>
<protein>
    <submittedName>
        <fullName evidence="3">Retron-type reverse transcriptase</fullName>
    </submittedName>
</protein>
<dbReference type="InterPro" id="IPR000477">
    <property type="entry name" value="RT_dom"/>
</dbReference>
<keyword evidence="3" id="KW-0548">Nucleotidyltransferase</keyword>
<organism evidence="3 4">
    <name type="scientific">Aureimonas phyllosphaerae</name>
    <dbReference type="NCBI Taxonomy" id="1166078"/>
    <lineage>
        <taxon>Bacteria</taxon>
        <taxon>Pseudomonadati</taxon>
        <taxon>Pseudomonadota</taxon>
        <taxon>Alphaproteobacteria</taxon>
        <taxon>Hyphomicrobiales</taxon>
        <taxon>Aurantimonadaceae</taxon>
        <taxon>Aureimonas</taxon>
    </lineage>
</organism>
<dbReference type="PROSITE" id="PS50878">
    <property type="entry name" value="RT_POL"/>
    <property type="match status" value="1"/>
</dbReference>
<keyword evidence="3" id="KW-0808">Transferase</keyword>
<dbReference type="Proteomes" id="UP000531216">
    <property type="component" value="Unassembled WGS sequence"/>
</dbReference>
<dbReference type="PANTHER" id="PTHR34047:SF8">
    <property type="entry name" value="PROTEIN YKFC"/>
    <property type="match status" value="1"/>
</dbReference>
<evidence type="ECO:0000313" key="4">
    <source>
        <dbReference type="Proteomes" id="UP000531216"/>
    </source>
</evidence>